<feature type="domain" description="NB-ARC" evidence="1">
    <location>
        <begin position="209"/>
        <end position="286"/>
    </location>
</feature>
<dbReference type="Proteomes" id="UP001362999">
    <property type="component" value="Unassembled WGS sequence"/>
</dbReference>
<name>A0AAW0AQT4_9AGAR</name>
<evidence type="ECO:0000313" key="3">
    <source>
        <dbReference type="Proteomes" id="UP001362999"/>
    </source>
</evidence>
<dbReference type="InterPro" id="IPR027417">
    <property type="entry name" value="P-loop_NTPase"/>
</dbReference>
<proteinExistence type="predicted"/>
<gene>
    <name evidence="2" type="ORF">R3P38DRAFT_3570269</name>
</gene>
<dbReference type="InterPro" id="IPR059179">
    <property type="entry name" value="MLKL-like_MCAfunc"/>
</dbReference>
<dbReference type="Pfam" id="PF00931">
    <property type="entry name" value="NB-ARC"/>
    <property type="match status" value="1"/>
</dbReference>
<organism evidence="2 3">
    <name type="scientific">Favolaschia claudopus</name>
    <dbReference type="NCBI Taxonomy" id="2862362"/>
    <lineage>
        <taxon>Eukaryota</taxon>
        <taxon>Fungi</taxon>
        <taxon>Dikarya</taxon>
        <taxon>Basidiomycota</taxon>
        <taxon>Agaricomycotina</taxon>
        <taxon>Agaricomycetes</taxon>
        <taxon>Agaricomycetidae</taxon>
        <taxon>Agaricales</taxon>
        <taxon>Marasmiineae</taxon>
        <taxon>Mycenaceae</taxon>
        <taxon>Favolaschia</taxon>
    </lineage>
</organism>
<dbReference type="Gene3D" id="3.40.50.300">
    <property type="entry name" value="P-loop containing nucleotide triphosphate hydrolases"/>
    <property type="match status" value="1"/>
</dbReference>
<comment type="caution">
    <text evidence="2">The sequence shown here is derived from an EMBL/GenBank/DDBJ whole genome shotgun (WGS) entry which is preliminary data.</text>
</comment>
<dbReference type="CDD" id="cd21037">
    <property type="entry name" value="MLKL_NTD"/>
    <property type="match status" value="1"/>
</dbReference>
<dbReference type="InterPro" id="IPR002182">
    <property type="entry name" value="NB-ARC"/>
</dbReference>
<dbReference type="SUPFAM" id="SSF52540">
    <property type="entry name" value="P-loop containing nucleoside triphosphate hydrolases"/>
    <property type="match status" value="1"/>
</dbReference>
<accession>A0AAW0AQT4</accession>
<sequence length="303" mass="33485">MGPPALDQILQYTNVVANALREASIVTQTPFLNSISTLSLTIISMVQNVKLQRDRYLRIVEGIHQVLCALTSLCVDSEHIRSPKTLEEIAHYAGTLQKLHSCLRAQQELGTLKRLFKQSEITLQLDQCEKELNSIDVVIFELNFGVATADAAVKFEDEIERRHQEVLELISAKSFLSEDVSSLRRDSINLSSESFSLLPASPKLFCGRDSELNHVVKTLTADGEPARIAVLGPGGMGKTTLAMAALHHPTILEKYSIRYFISCESTPTCADLMLAVGSHLGLEPSRQPSNAILQHFKQFSGQE</sequence>
<protein>
    <submittedName>
        <fullName evidence="2">NB-ARC domain-containing protein</fullName>
    </submittedName>
</protein>
<dbReference type="AlphaFoldDB" id="A0AAW0AQT4"/>
<dbReference type="InterPro" id="IPR036537">
    <property type="entry name" value="Adaptor_Cbl_N_dom_sf"/>
</dbReference>
<dbReference type="GO" id="GO:0043531">
    <property type="term" value="F:ADP binding"/>
    <property type="evidence" value="ECO:0007669"/>
    <property type="project" value="InterPro"/>
</dbReference>
<dbReference type="GO" id="GO:0007166">
    <property type="term" value="P:cell surface receptor signaling pathway"/>
    <property type="evidence" value="ECO:0007669"/>
    <property type="project" value="InterPro"/>
</dbReference>
<evidence type="ECO:0000313" key="2">
    <source>
        <dbReference type="EMBL" id="KAK7015714.1"/>
    </source>
</evidence>
<reference evidence="2 3" key="1">
    <citation type="journal article" date="2024" name="J Genomics">
        <title>Draft genome sequencing and assembly of Favolaschia claudopus CIRM-BRFM 2984 isolated from oak limbs.</title>
        <authorList>
            <person name="Navarro D."/>
            <person name="Drula E."/>
            <person name="Chaduli D."/>
            <person name="Cazenave R."/>
            <person name="Ahrendt S."/>
            <person name="Wang J."/>
            <person name="Lipzen A."/>
            <person name="Daum C."/>
            <person name="Barry K."/>
            <person name="Grigoriev I.V."/>
            <person name="Favel A."/>
            <person name="Rosso M.N."/>
            <person name="Martin F."/>
        </authorList>
    </citation>
    <scope>NUCLEOTIDE SEQUENCE [LARGE SCALE GENOMIC DNA]</scope>
    <source>
        <strain evidence="2 3">CIRM-BRFM 2984</strain>
    </source>
</reference>
<dbReference type="Gene3D" id="1.20.930.20">
    <property type="entry name" value="Adaptor protein Cbl, N-terminal domain"/>
    <property type="match status" value="1"/>
</dbReference>
<keyword evidence="3" id="KW-1185">Reference proteome</keyword>
<evidence type="ECO:0000259" key="1">
    <source>
        <dbReference type="Pfam" id="PF00931"/>
    </source>
</evidence>
<dbReference type="EMBL" id="JAWWNJ010000053">
    <property type="protein sequence ID" value="KAK7015714.1"/>
    <property type="molecule type" value="Genomic_DNA"/>
</dbReference>